<keyword evidence="2" id="KW-1185">Reference proteome</keyword>
<dbReference type="Proteomes" id="UP000234323">
    <property type="component" value="Unassembled WGS sequence"/>
</dbReference>
<dbReference type="VEuPathDB" id="FungiDB:FUN_024898"/>
<dbReference type="Gene3D" id="3.80.10.10">
    <property type="entry name" value="Ribonuclease Inhibitor"/>
    <property type="match status" value="1"/>
</dbReference>
<organism evidence="1 2">
    <name type="scientific">Rhizophagus irregularis</name>
    <dbReference type="NCBI Taxonomy" id="588596"/>
    <lineage>
        <taxon>Eukaryota</taxon>
        <taxon>Fungi</taxon>
        <taxon>Fungi incertae sedis</taxon>
        <taxon>Mucoromycota</taxon>
        <taxon>Glomeromycotina</taxon>
        <taxon>Glomeromycetes</taxon>
        <taxon>Glomerales</taxon>
        <taxon>Glomeraceae</taxon>
        <taxon>Rhizophagus</taxon>
    </lineage>
</organism>
<proteinExistence type="predicted"/>
<accession>A0A2I1G9Z7</accession>
<protein>
    <recommendedName>
        <fullName evidence="3">F-box domain-containing protein</fullName>
    </recommendedName>
</protein>
<evidence type="ECO:0008006" key="3">
    <source>
        <dbReference type="Google" id="ProtNLM"/>
    </source>
</evidence>
<reference evidence="1 2" key="1">
    <citation type="submission" date="2015-10" db="EMBL/GenBank/DDBJ databases">
        <title>Genome analyses suggest a sexual origin of heterokaryosis in a supposedly ancient asexual fungus.</title>
        <authorList>
            <person name="Ropars J."/>
            <person name="Sedzielewska K."/>
            <person name="Noel J."/>
            <person name="Charron P."/>
            <person name="Farinelli L."/>
            <person name="Marton T."/>
            <person name="Kruger M."/>
            <person name="Pelin A."/>
            <person name="Brachmann A."/>
            <person name="Corradi N."/>
        </authorList>
    </citation>
    <scope>NUCLEOTIDE SEQUENCE [LARGE SCALE GENOMIC DNA]</scope>
    <source>
        <strain evidence="1 2">A4</strain>
    </source>
</reference>
<dbReference type="VEuPathDB" id="FungiDB:RhiirFUN_024279"/>
<sequence length="474" mass="55703">MEEINFDCLVLIFNILKNDKKSLHSCLLVNKKWCNIVVPILWKSYSLDEINEKLCNVILSFLPSSSKKLLSNNDIKLPSLTLSKFPLFNYISFCRYISPDNVDEIIDIVLKNLCNDHRRNLMEQEIYKLFISQCKNVKYLCWTTRQPLTLFPRASIFFSQLYELYIDIDYVNSDALYELAQICKDLNTLSIKSCYRNNPELFYLIDAQRNLKKLILDTKVDEKTGKELSKALARNRTTINNLHLSSIDNIVLPLTILVNLKKLTIFHWENYKKVQQYLAIYEFPNLQQLTLMYGHLSSFKEVSLLIEKTMGNISKIDICSINKTAKEAGILIKSIADNCPKINYLRTYIEPKDFIHVKTLLLNCRFLKTIDLKSLDFLELFINENDNNIGDELLNIFILFSPKSLYEIIISGLWKYSIDAFNRFFENFRERPLYHFGINDGYNYVITNDHKIMFRKYINEGVVKYFNKLLLVLD</sequence>
<dbReference type="EMBL" id="LLXI01000255">
    <property type="protein sequence ID" value="PKY43457.1"/>
    <property type="molecule type" value="Genomic_DNA"/>
</dbReference>
<gene>
    <name evidence="1" type="ORF">RhiirA4_457445</name>
</gene>
<comment type="caution">
    <text evidence="1">The sequence shown here is derived from an EMBL/GenBank/DDBJ whole genome shotgun (WGS) entry which is preliminary data.</text>
</comment>
<dbReference type="InterPro" id="IPR032675">
    <property type="entry name" value="LRR_dom_sf"/>
</dbReference>
<evidence type="ECO:0000313" key="1">
    <source>
        <dbReference type="EMBL" id="PKY43457.1"/>
    </source>
</evidence>
<evidence type="ECO:0000313" key="2">
    <source>
        <dbReference type="Proteomes" id="UP000234323"/>
    </source>
</evidence>
<dbReference type="VEuPathDB" id="FungiDB:RhiirA1_474499"/>
<name>A0A2I1G9Z7_9GLOM</name>
<dbReference type="SUPFAM" id="SSF52047">
    <property type="entry name" value="RNI-like"/>
    <property type="match status" value="1"/>
</dbReference>
<dbReference type="AlphaFoldDB" id="A0A2I1G9Z7"/>